<protein>
    <recommendedName>
        <fullName evidence="4">DUF4374 domain-containing protein</fullName>
    </recommendedName>
</protein>
<reference evidence="3" key="1">
    <citation type="submission" date="2015-07" db="EMBL/GenBank/DDBJ databases">
        <title>Genome sequencing of Sunxiuqinia dokdonensis strain SK.</title>
        <authorList>
            <person name="Ahn S."/>
            <person name="Kim B.-C."/>
        </authorList>
    </citation>
    <scope>NUCLEOTIDE SEQUENCE [LARGE SCALE GENOMIC DNA]</scope>
    <source>
        <strain evidence="3">SK</strain>
    </source>
</reference>
<feature type="signal peptide" evidence="1">
    <location>
        <begin position="1"/>
        <end position="24"/>
    </location>
</feature>
<dbReference type="EMBL" id="LGIA01000222">
    <property type="protein sequence ID" value="KOH42598.1"/>
    <property type="molecule type" value="Genomic_DNA"/>
</dbReference>
<dbReference type="Pfam" id="PF14298">
    <property type="entry name" value="DUF4374"/>
    <property type="match status" value="1"/>
</dbReference>
<dbReference type="STRING" id="1409788.NC99_46060"/>
<feature type="chain" id="PRO_5005591508" description="DUF4374 domain-containing protein" evidence="1">
    <location>
        <begin position="25"/>
        <end position="409"/>
    </location>
</feature>
<dbReference type="InterPro" id="IPR025401">
    <property type="entry name" value="DUF4374"/>
</dbReference>
<dbReference type="Proteomes" id="UP000036958">
    <property type="component" value="Unassembled WGS sequence"/>
</dbReference>
<dbReference type="AlphaFoldDB" id="A0A0L8V2J2"/>
<sequence length="409" mass="44224">MKRFKNIKLIALFAVLFGGSLLLNSCGDNDNPVDEYTGDDAYVLSLAYQGTDGNFTYYSVQFEDVMSGKLSALGQGFDQLGYFTYNQIGDKIYSTGGMGTNNIIGLEKDANGNLQEIGGVSSFDNSLNDVVETEGNKLLSVEMSSTSDVVTLHIIDPETVTINSSNSTAVSNLTDLTGTSFSGMVQSGNYVFVSFYISDPATYATNHTDVAQVAVFSYPELEFVKVIEDTRTGPIGGFGTNSGLTKDESGNVYALSHSNPANGYSQFTNDAGILRINSGDTEFDENYLFDFDAVTDGKTTAHLVYLGNGKVFAEMNMQDRSEQATWSDSPLKPAVLDLQNKTINYIEDVPEHAGLGRKLAASALYDGTSIYLCVPEDVSIYVYKIDPSNYTATKGAEVEANFVAGFFKL</sequence>
<organism evidence="2 3">
    <name type="scientific">Sunxiuqinia dokdonensis</name>
    <dbReference type="NCBI Taxonomy" id="1409788"/>
    <lineage>
        <taxon>Bacteria</taxon>
        <taxon>Pseudomonadati</taxon>
        <taxon>Bacteroidota</taxon>
        <taxon>Bacteroidia</taxon>
        <taxon>Marinilabiliales</taxon>
        <taxon>Prolixibacteraceae</taxon>
        <taxon>Sunxiuqinia</taxon>
    </lineage>
</organism>
<gene>
    <name evidence="2" type="ORF">NC99_46060</name>
</gene>
<evidence type="ECO:0008006" key="4">
    <source>
        <dbReference type="Google" id="ProtNLM"/>
    </source>
</evidence>
<accession>A0A0L8V2J2</accession>
<keyword evidence="3" id="KW-1185">Reference proteome</keyword>
<keyword evidence="1" id="KW-0732">Signal</keyword>
<name>A0A0L8V2J2_9BACT</name>
<evidence type="ECO:0000313" key="2">
    <source>
        <dbReference type="EMBL" id="KOH42598.1"/>
    </source>
</evidence>
<dbReference type="RefSeq" id="WP_053188880.1">
    <property type="nucleotide sequence ID" value="NZ_LGIA01000222.1"/>
</dbReference>
<proteinExistence type="predicted"/>
<evidence type="ECO:0000256" key="1">
    <source>
        <dbReference type="SAM" id="SignalP"/>
    </source>
</evidence>
<comment type="caution">
    <text evidence="2">The sequence shown here is derived from an EMBL/GenBank/DDBJ whole genome shotgun (WGS) entry which is preliminary data.</text>
</comment>
<evidence type="ECO:0000313" key="3">
    <source>
        <dbReference type="Proteomes" id="UP000036958"/>
    </source>
</evidence>
<dbReference type="OrthoDB" id="738440at2"/>